<dbReference type="Pfam" id="PF07729">
    <property type="entry name" value="FCD"/>
    <property type="match status" value="1"/>
</dbReference>
<reference evidence="5 7" key="1">
    <citation type="submission" date="2020-02" db="EMBL/GenBank/DDBJ databases">
        <title>Plant-Promoting Endophytic Bacterium Rhizobium oryzihabitans sp. nov., Isolated from the Root of Rice.</title>
        <authorList>
            <person name="zhao J."/>
            <person name="Zhang G."/>
        </authorList>
    </citation>
    <scope>NUCLEOTIDE SEQUENCE [LARGE SCALE GENOMIC DNA]</scope>
    <source>
        <strain evidence="5 7">M15</strain>
        <plasmid evidence="5 7">p5</plasmid>
        <plasmid evidence="6 7">p7</plasmid>
    </source>
</reference>
<keyword evidence="7" id="KW-1185">Reference proteome</keyword>
<evidence type="ECO:0000313" key="7">
    <source>
        <dbReference type="Proteomes" id="UP000464865"/>
    </source>
</evidence>
<geneLocation type="plasmid" evidence="6 7">
    <name>p7</name>
</geneLocation>
<dbReference type="Gene3D" id="1.20.120.530">
    <property type="entry name" value="GntR ligand-binding domain-like"/>
    <property type="match status" value="1"/>
</dbReference>
<keyword evidence="3" id="KW-0804">Transcription</keyword>
<dbReference type="PANTHER" id="PTHR43537">
    <property type="entry name" value="TRANSCRIPTIONAL REGULATOR, GNTR FAMILY"/>
    <property type="match status" value="1"/>
</dbReference>
<dbReference type="SUPFAM" id="SSF48008">
    <property type="entry name" value="GntR ligand-binding domain-like"/>
    <property type="match status" value="1"/>
</dbReference>
<dbReference type="EMBL" id="CP048637">
    <property type="protein sequence ID" value="QIB41479.1"/>
    <property type="molecule type" value="Genomic_DNA"/>
</dbReference>
<dbReference type="SUPFAM" id="SSF46785">
    <property type="entry name" value="Winged helix' DNA-binding domain"/>
    <property type="match status" value="1"/>
</dbReference>
<dbReference type="AlphaFoldDB" id="A0A7L5BRB9"/>
<dbReference type="GO" id="GO:0003700">
    <property type="term" value="F:DNA-binding transcription factor activity"/>
    <property type="evidence" value="ECO:0007669"/>
    <property type="project" value="InterPro"/>
</dbReference>
<evidence type="ECO:0000256" key="2">
    <source>
        <dbReference type="ARBA" id="ARBA00023125"/>
    </source>
</evidence>
<dbReference type="Gene3D" id="1.10.10.10">
    <property type="entry name" value="Winged helix-like DNA-binding domain superfamily/Winged helix DNA-binding domain"/>
    <property type="match status" value="1"/>
</dbReference>
<dbReference type="EMBL" id="CP048639">
    <property type="protein sequence ID" value="QIB41622.1"/>
    <property type="molecule type" value="Genomic_DNA"/>
</dbReference>
<dbReference type="InterPro" id="IPR011711">
    <property type="entry name" value="GntR_C"/>
</dbReference>
<keyword evidence="2" id="KW-0238">DNA-binding</keyword>
<dbReference type="InterPro" id="IPR008920">
    <property type="entry name" value="TF_FadR/GntR_C"/>
</dbReference>
<evidence type="ECO:0000259" key="4">
    <source>
        <dbReference type="PROSITE" id="PS50949"/>
    </source>
</evidence>
<evidence type="ECO:0000313" key="5">
    <source>
        <dbReference type="EMBL" id="QIB41479.1"/>
    </source>
</evidence>
<evidence type="ECO:0000256" key="1">
    <source>
        <dbReference type="ARBA" id="ARBA00023015"/>
    </source>
</evidence>
<name>A0A7L5BRB9_9HYPH</name>
<dbReference type="InterPro" id="IPR036388">
    <property type="entry name" value="WH-like_DNA-bd_sf"/>
</dbReference>
<proteinExistence type="predicted"/>
<dbReference type="PRINTS" id="PR00035">
    <property type="entry name" value="HTHGNTR"/>
</dbReference>
<feature type="domain" description="HTH gntR-type" evidence="4">
    <location>
        <begin position="11"/>
        <end position="78"/>
    </location>
</feature>
<dbReference type="GO" id="GO:0003677">
    <property type="term" value="F:DNA binding"/>
    <property type="evidence" value="ECO:0007669"/>
    <property type="project" value="UniProtKB-KW"/>
</dbReference>
<dbReference type="SMART" id="SM00895">
    <property type="entry name" value="FCD"/>
    <property type="match status" value="1"/>
</dbReference>
<dbReference type="CDD" id="cd07377">
    <property type="entry name" value="WHTH_GntR"/>
    <property type="match status" value="1"/>
</dbReference>
<keyword evidence="5" id="KW-0614">Plasmid</keyword>
<evidence type="ECO:0000313" key="6">
    <source>
        <dbReference type="EMBL" id="QIB41622.1"/>
    </source>
</evidence>
<dbReference type="PANTHER" id="PTHR43537:SF41">
    <property type="entry name" value="TRANSCRIPTIONAL REGULATORY PROTEIN"/>
    <property type="match status" value="1"/>
</dbReference>
<dbReference type="PROSITE" id="PS50949">
    <property type="entry name" value="HTH_GNTR"/>
    <property type="match status" value="1"/>
</dbReference>
<dbReference type="Pfam" id="PF00392">
    <property type="entry name" value="GntR"/>
    <property type="match status" value="1"/>
</dbReference>
<dbReference type="KEGG" id="roy:G3A56_25900"/>
<evidence type="ECO:0000256" key="3">
    <source>
        <dbReference type="ARBA" id="ARBA00023163"/>
    </source>
</evidence>
<geneLocation type="plasmid" evidence="5 7">
    <name>p5</name>
</geneLocation>
<sequence>MATVSKSLKHKTMSTAAAEEIRSRILEGVFPPGRQLRQEELAQEFGISRIPIREALLLLESEGIVRIQPHRGAVVVELSAEEVEELFNMRILFEPFLLERSAPHLAPADFEKLDKILDRYETSIDKLDIDRWNDLNSEFHMLLYTHARSPRITSTVQNLLGECDRHTRIQLSNITGDRARAVREHKELVRLCRERRFAEAADFMRMHIDRIRVGLMALLHLDQTDATEATVGEQ</sequence>
<dbReference type="Proteomes" id="UP000464865">
    <property type="component" value="Plasmid p7"/>
</dbReference>
<dbReference type="InterPro" id="IPR000524">
    <property type="entry name" value="Tscrpt_reg_HTH_GntR"/>
</dbReference>
<dbReference type="InterPro" id="IPR036390">
    <property type="entry name" value="WH_DNA-bd_sf"/>
</dbReference>
<keyword evidence="1" id="KW-0805">Transcription regulation</keyword>
<protein>
    <submittedName>
        <fullName evidence="5">GntR family transcriptional regulator</fullName>
    </submittedName>
</protein>
<organism evidence="5 7">
    <name type="scientific">Rhizobium oryzihabitans</name>
    <dbReference type="NCBI Taxonomy" id="2267833"/>
    <lineage>
        <taxon>Bacteria</taxon>
        <taxon>Pseudomonadati</taxon>
        <taxon>Pseudomonadota</taxon>
        <taxon>Alphaproteobacteria</taxon>
        <taxon>Hyphomicrobiales</taxon>
        <taxon>Rhizobiaceae</taxon>
        <taxon>Rhizobium/Agrobacterium group</taxon>
        <taxon>Rhizobium</taxon>
    </lineage>
</organism>
<dbReference type="Proteomes" id="UP000464865">
    <property type="component" value="Plasmid p5"/>
</dbReference>
<dbReference type="KEGG" id="roy:G3A56_27915"/>
<gene>
    <name evidence="5" type="ORF">G3A56_25900</name>
    <name evidence="6" type="ORF">G3A56_27915</name>
</gene>
<dbReference type="SMART" id="SM00345">
    <property type="entry name" value="HTH_GNTR"/>
    <property type="match status" value="1"/>
</dbReference>
<accession>A0A7L5BRB9</accession>